<dbReference type="Proteomes" id="UP000798951">
    <property type="component" value="Unassembled WGS sequence"/>
</dbReference>
<comment type="caution">
    <text evidence="2">The sequence shown here is derived from an EMBL/GenBank/DDBJ whole genome shotgun (WGS) entry which is preliminary data.</text>
</comment>
<proteinExistence type="predicted"/>
<accession>A0ABQ6YGS1</accession>
<reference evidence="2 3" key="1">
    <citation type="submission" date="2019-07" db="EMBL/GenBank/DDBJ databases">
        <title>Genomic Encyclopedia of Type Strains, Phase IV (KMG-IV): sequencing the most valuable type-strain genomes for metagenomic binning, comparative biology and taxonomic classification.</title>
        <authorList>
            <person name="Goeker M."/>
        </authorList>
    </citation>
    <scope>NUCLEOTIDE SEQUENCE [LARGE SCALE GENOMIC DNA]</scope>
    <source>
        <strain evidence="2 3">DSM 44831</strain>
    </source>
</reference>
<feature type="domain" description="DUF6973" evidence="1">
    <location>
        <begin position="272"/>
        <end position="365"/>
    </location>
</feature>
<keyword evidence="3" id="KW-1185">Reference proteome</keyword>
<evidence type="ECO:0000259" key="1">
    <source>
        <dbReference type="Pfam" id="PF22322"/>
    </source>
</evidence>
<organism evidence="2 3">
    <name type="scientific">Nocardia caishijiensis</name>
    <dbReference type="NCBI Taxonomy" id="184756"/>
    <lineage>
        <taxon>Bacteria</taxon>
        <taxon>Bacillati</taxon>
        <taxon>Actinomycetota</taxon>
        <taxon>Actinomycetes</taxon>
        <taxon>Mycobacteriales</taxon>
        <taxon>Nocardiaceae</taxon>
        <taxon>Nocardia</taxon>
    </lineage>
</organism>
<dbReference type="InterPro" id="IPR054246">
    <property type="entry name" value="DUF6973"/>
</dbReference>
<evidence type="ECO:0000313" key="2">
    <source>
        <dbReference type="EMBL" id="KAF0845003.1"/>
    </source>
</evidence>
<gene>
    <name evidence="2" type="ORF">FNL39_10931</name>
</gene>
<evidence type="ECO:0000313" key="3">
    <source>
        <dbReference type="Proteomes" id="UP000798951"/>
    </source>
</evidence>
<dbReference type="RefSeq" id="WP_157102189.1">
    <property type="nucleotide sequence ID" value="NZ_VMSD01000009.1"/>
</dbReference>
<sequence length="411" mass="45441">MASQLTIPIVLGWDISDLRRCGSAMLEAARTLDFESVAAGKRHEQSASYFVGKAGNASRGRGHTDRNDAVITSDVIEAMAKDLNSFADQLHSKLGIIRETKKEVDGSMWDLYVTDEGTVKSRKSDWETFRQYMWYGGGTMVALKNLMITAYSNRISAALTWVQRIDAEGSELYIRNIEQLPRRVKEASVAVPLDPHLARILREYQTPASTKPPRLFPVGVIADLLSAAGHKMTPSFYTEEEISAMETLLRTQGIDAVAQAEELPKLARSAAEAYVEEAKYAKGSVNDGHGDAFRHIYWNALMTQKFGPEWAEQYATAHEKTGGNMPQREAMDLYNNELGRKIGELHPNADPNELKNKVIEAINRGDAVVIRTKDDNGVPVPTEQIQIARSNTPHIATGSPRAHGVPLPGVR</sequence>
<dbReference type="Pfam" id="PF22322">
    <property type="entry name" value="DUF6973"/>
    <property type="match status" value="1"/>
</dbReference>
<name>A0ABQ6YGS1_9NOCA</name>
<dbReference type="EMBL" id="VMSD01000009">
    <property type="protein sequence ID" value="KAF0845003.1"/>
    <property type="molecule type" value="Genomic_DNA"/>
</dbReference>
<protein>
    <recommendedName>
        <fullName evidence="1">DUF6973 domain-containing protein</fullName>
    </recommendedName>
</protein>